<dbReference type="OrthoDB" id="5377226at2759"/>
<feature type="compositionally biased region" description="Polar residues" evidence="1">
    <location>
        <begin position="1"/>
        <end position="15"/>
    </location>
</feature>
<name>A0A1J7JZS2_9PEZI</name>
<dbReference type="Proteomes" id="UP000182658">
    <property type="component" value="Unassembled WGS sequence"/>
</dbReference>
<sequence>MPAVTQQHPETITHSASKKRRRDDDYDDAHQQSNTPSPTGQQNHSPLASYASPHHHPLRKHTPLPTPKRLRETTEQDAATNRQARSLSPSLLNLRSPPRELQETSPNSRPTPARHASTPAQLLSRCHICHRKPTRKADLDSFGSCEGCGQRTCFICLRECLDWRPEEQKRWNGYGSASLSMKDADDGDIAGEEEDSLSRLKGLLERGDGEQVDGRGGRDGWASGGHRKKICSRCCVERGPDGDVVCLGCLPFVDG</sequence>
<dbReference type="AlphaFoldDB" id="A0A1J7JZS2"/>
<feature type="region of interest" description="Disordered" evidence="1">
    <location>
        <begin position="204"/>
        <end position="226"/>
    </location>
</feature>
<protein>
    <submittedName>
        <fullName evidence="2">Uncharacterized protein</fullName>
    </submittedName>
</protein>
<feature type="compositionally biased region" description="Basic residues" evidence="1">
    <location>
        <begin position="53"/>
        <end position="62"/>
    </location>
</feature>
<accession>A0A1J7JZS2</accession>
<feature type="compositionally biased region" description="Low complexity" evidence="1">
    <location>
        <begin position="85"/>
        <end position="96"/>
    </location>
</feature>
<feature type="compositionally biased region" description="Polar residues" evidence="1">
    <location>
        <begin position="31"/>
        <end position="46"/>
    </location>
</feature>
<dbReference type="EMBL" id="KV875093">
    <property type="protein sequence ID" value="OIW34940.1"/>
    <property type="molecule type" value="Genomic_DNA"/>
</dbReference>
<gene>
    <name evidence="2" type="ORF">CONLIGDRAFT_31240</name>
</gene>
<evidence type="ECO:0000256" key="1">
    <source>
        <dbReference type="SAM" id="MobiDB-lite"/>
    </source>
</evidence>
<dbReference type="InParanoid" id="A0A1J7JZS2"/>
<feature type="compositionally biased region" description="Basic and acidic residues" evidence="1">
    <location>
        <begin position="204"/>
        <end position="218"/>
    </location>
</feature>
<organism evidence="2 3">
    <name type="scientific">Coniochaeta ligniaria NRRL 30616</name>
    <dbReference type="NCBI Taxonomy" id="1408157"/>
    <lineage>
        <taxon>Eukaryota</taxon>
        <taxon>Fungi</taxon>
        <taxon>Dikarya</taxon>
        <taxon>Ascomycota</taxon>
        <taxon>Pezizomycotina</taxon>
        <taxon>Sordariomycetes</taxon>
        <taxon>Sordariomycetidae</taxon>
        <taxon>Coniochaetales</taxon>
        <taxon>Coniochaetaceae</taxon>
        <taxon>Coniochaeta</taxon>
    </lineage>
</organism>
<proteinExistence type="predicted"/>
<evidence type="ECO:0000313" key="2">
    <source>
        <dbReference type="EMBL" id="OIW34940.1"/>
    </source>
</evidence>
<evidence type="ECO:0000313" key="3">
    <source>
        <dbReference type="Proteomes" id="UP000182658"/>
    </source>
</evidence>
<keyword evidence="3" id="KW-1185">Reference proteome</keyword>
<feature type="region of interest" description="Disordered" evidence="1">
    <location>
        <begin position="1"/>
        <end position="120"/>
    </location>
</feature>
<reference evidence="2 3" key="1">
    <citation type="submission" date="2016-10" db="EMBL/GenBank/DDBJ databases">
        <title>Draft genome sequence of Coniochaeta ligniaria NRRL30616, a lignocellulolytic fungus for bioabatement of inhibitors in plant biomass hydrolysates.</title>
        <authorList>
            <consortium name="DOE Joint Genome Institute"/>
            <person name="Jimenez D.J."/>
            <person name="Hector R.E."/>
            <person name="Riley R."/>
            <person name="Sun H."/>
            <person name="Grigoriev I.V."/>
            <person name="Van Elsas J.D."/>
            <person name="Nichols N.N."/>
        </authorList>
    </citation>
    <scope>NUCLEOTIDE SEQUENCE [LARGE SCALE GENOMIC DNA]</scope>
    <source>
        <strain evidence="2 3">NRRL 30616</strain>
    </source>
</reference>